<evidence type="ECO:0000313" key="3">
    <source>
        <dbReference type="EMBL" id="MCK6262120.1"/>
    </source>
</evidence>
<organism evidence="3 4">
    <name type="scientific">Vibrio amylolyticus</name>
    <dbReference type="NCBI Taxonomy" id="2847292"/>
    <lineage>
        <taxon>Bacteria</taxon>
        <taxon>Pseudomonadati</taxon>
        <taxon>Pseudomonadota</taxon>
        <taxon>Gammaproteobacteria</taxon>
        <taxon>Vibrionales</taxon>
        <taxon>Vibrionaceae</taxon>
        <taxon>Vibrio</taxon>
    </lineage>
</organism>
<sequence length="406" mass="45342">MRVAYIVKRYPRYSETFIVNEILAHERSGLDVRIYALLPPQDSHFQDIISRVRAPVTYLTAKAERASPFWKLQKNVAAKYPSVWSALGMFPEASAREVLQALELASFIHKKRITHLHAHFATTSTTVAQIASAITSVPYTFTAHAKDIFHNDNNFDVLKEKFSHSKLAITVSNFNVRYLGEELHISPEKIKKIYNGLNLTDFLFLSPFQRPMKVCAIGRLVEKKGFSDLISACHILKNKQIDFTCEIIGDGELKSSLEQQIKALDLTNYVVMSGSLPQVEIKQRLHQSAVFAAPCVVGVDGNRDGLPTVLLESMALGTPCVSTSVTGIPEVITDNETGLLAKQNDPASLASAIETLLLNSELRLKLANNARQLIEQKFDIDINAEKIRQCFEYQPLKPSISEESTL</sequence>
<dbReference type="Pfam" id="PF13439">
    <property type="entry name" value="Glyco_transf_4"/>
    <property type="match status" value="1"/>
</dbReference>
<dbReference type="AlphaFoldDB" id="A0A9X1XJI9"/>
<evidence type="ECO:0000313" key="4">
    <source>
        <dbReference type="Proteomes" id="UP001139559"/>
    </source>
</evidence>
<feature type="domain" description="Glycosyltransferase subfamily 4-like N-terminal" evidence="2">
    <location>
        <begin position="56"/>
        <end position="199"/>
    </location>
</feature>
<dbReference type="SUPFAM" id="SSF53756">
    <property type="entry name" value="UDP-Glycosyltransferase/glycogen phosphorylase"/>
    <property type="match status" value="1"/>
</dbReference>
<gene>
    <name evidence="3" type="ORF">KP803_02390</name>
</gene>
<comment type="caution">
    <text evidence="3">The sequence shown here is derived from an EMBL/GenBank/DDBJ whole genome shotgun (WGS) entry which is preliminary data.</text>
</comment>
<feature type="domain" description="Glycosyl transferase family 1" evidence="1">
    <location>
        <begin position="211"/>
        <end position="372"/>
    </location>
</feature>
<dbReference type="CDD" id="cd03801">
    <property type="entry name" value="GT4_PimA-like"/>
    <property type="match status" value="1"/>
</dbReference>
<dbReference type="InterPro" id="IPR028098">
    <property type="entry name" value="Glyco_trans_4-like_N"/>
</dbReference>
<dbReference type="PANTHER" id="PTHR45947">
    <property type="entry name" value="SULFOQUINOVOSYL TRANSFERASE SQD2"/>
    <property type="match status" value="1"/>
</dbReference>
<dbReference type="InterPro" id="IPR001296">
    <property type="entry name" value="Glyco_trans_1"/>
</dbReference>
<dbReference type="GO" id="GO:0016757">
    <property type="term" value="F:glycosyltransferase activity"/>
    <property type="evidence" value="ECO:0007669"/>
    <property type="project" value="InterPro"/>
</dbReference>
<dbReference type="InterPro" id="IPR050194">
    <property type="entry name" value="Glycosyltransferase_grp1"/>
</dbReference>
<dbReference type="Proteomes" id="UP001139559">
    <property type="component" value="Unassembled WGS sequence"/>
</dbReference>
<evidence type="ECO:0000259" key="1">
    <source>
        <dbReference type="Pfam" id="PF00534"/>
    </source>
</evidence>
<accession>A0A9X1XJI9</accession>
<keyword evidence="4" id="KW-1185">Reference proteome</keyword>
<dbReference type="EMBL" id="JAJHVV010000001">
    <property type="protein sequence ID" value="MCK6262120.1"/>
    <property type="molecule type" value="Genomic_DNA"/>
</dbReference>
<dbReference type="RefSeq" id="WP_248007224.1">
    <property type="nucleotide sequence ID" value="NZ_JAJHVV010000001.1"/>
</dbReference>
<reference evidence="3" key="1">
    <citation type="submission" date="2021-11" db="EMBL/GenBank/DDBJ databases">
        <title>Vibrio ZSDE26 sp. nov. and Vibrio ZSDZ34 sp. nov., isolated from coastal seawater in Qingdao.</title>
        <authorList>
            <person name="Zhang P."/>
        </authorList>
    </citation>
    <scope>NUCLEOTIDE SEQUENCE</scope>
    <source>
        <strain evidence="3">ZSDE26</strain>
    </source>
</reference>
<protein>
    <submittedName>
        <fullName evidence="3">Glycosyltransferase family 4 protein</fullName>
    </submittedName>
</protein>
<dbReference type="Gene3D" id="3.40.50.2000">
    <property type="entry name" value="Glycogen Phosphorylase B"/>
    <property type="match status" value="2"/>
</dbReference>
<name>A0A9X1XJI9_9VIBR</name>
<dbReference type="Pfam" id="PF00534">
    <property type="entry name" value="Glycos_transf_1"/>
    <property type="match status" value="1"/>
</dbReference>
<evidence type="ECO:0000259" key="2">
    <source>
        <dbReference type="Pfam" id="PF13439"/>
    </source>
</evidence>
<dbReference type="PANTHER" id="PTHR45947:SF14">
    <property type="entry name" value="SLL1723 PROTEIN"/>
    <property type="match status" value="1"/>
</dbReference>
<proteinExistence type="predicted"/>